<evidence type="ECO:0000313" key="2">
    <source>
        <dbReference type="Proteomes" id="UP000054166"/>
    </source>
</evidence>
<reference evidence="2" key="2">
    <citation type="submission" date="2015-01" db="EMBL/GenBank/DDBJ databases">
        <title>Evolutionary Origins and Diversification of the Mycorrhizal Mutualists.</title>
        <authorList>
            <consortium name="DOE Joint Genome Institute"/>
            <consortium name="Mycorrhizal Genomics Consortium"/>
            <person name="Kohler A."/>
            <person name="Kuo A."/>
            <person name="Nagy L.G."/>
            <person name="Floudas D."/>
            <person name="Copeland A."/>
            <person name="Barry K.W."/>
            <person name="Cichocki N."/>
            <person name="Veneault-Fourrey C."/>
            <person name="LaButti K."/>
            <person name="Lindquist E.A."/>
            <person name="Lipzen A."/>
            <person name="Lundell T."/>
            <person name="Morin E."/>
            <person name="Murat C."/>
            <person name="Riley R."/>
            <person name="Ohm R."/>
            <person name="Sun H."/>
            <person name="Tunlid A."/>
            <person name="Henrissat B."/>
            <person name="Grigoriev I.V."/>
            <person name="Hibbett D.S."/>
            <person name="Martin F."/>
        </authorList>
    </citation>
    <scope>NUCLEOTIDE SEQUENCE [LARGE SCALE GENOMIC DNA]</scope>
    <source>
        <strain evidence="2">F 1598</strain>
    </source>
</reference>
<accession>A0A0C3F7V8</accession>
<dbReference type="Proteomes" id="UP000054166">
    <property type="component" value="Unassembled WGS sequence"/>
</dbReference>
<proteinExistence type="predicted"/>
<dbReference type="EMBL" id="KN833039">
    <property type="protein sequence ID" value="KIM76019.1"/>
    <property type="molecule type" value="Genomic_DNA"/>
</dbReference>
<dbReference type="AlphaFoldDB" id="A0A0C3F7V8"/>
<sequence length="71" mass="8299">MLYPSLLIPGKLFQLSQLLWDACRCHRRFAMRFKGRLTVELVPGECPIPHSHSEFSDFSDRFWGLADVFMP</sequence>
<evidence type="ECO:0000313" key="1">
    <source>
        <dbReference type="EMBL" id="KIM76019.1"/>
    </source>
</evidence>
<dbReference type="InParanoid" id="A0A0C3F7V8"/>
<keyword evidence="2" id="KW-1185">Reference proteome</keyword>
<reference evidence="1 2" key="1">
    <citation type="submission" date="2014-04" db="EMBL/GenBank/DDBJ databases">
        <authorList>
            <consortium name="DOE Joint Genome Institute"/>
            <person name="Kuo A."/>
            <person name="Tarkka M."/>
            <person name="Buscot F."/>
            <person name="Kohler A."/>
            <person name="Nagy L.G."/>
            <person name="Floudas D."/>
            <person name="Copeland A."/>
            <person name="Barry K.W."/>
            <person name="Cichocki N."/>
            <person name="Veneault-Fourrey C."/>
            <person name="LaButti K."/>
            <person name="Lindquist E.A."/>
            <person name="Lipzen A."/>
            <person name="Lundell T."/>
            <person name="Morin E."/>
            <person name="Murat C."/>
            <person name="Sun H."/>
            <person name="Tunlid A."/>
            <person name="Henrissat B."/>
            <person name="Grigoriev I.V."/>
            <person name="Hibbett D.S."/>
            <person name="Martin F."/>
            <person name="Nordberg H.P."/>
            <person name="Cantor M.N."/>
            <person name="Hua S.X."/>
        </authorList>
    </citation>
    <scope>NUCLEOTIDE SEQUENCE [LARGE SCALE GENOMIC DNA]</scope>
    <source>
        <strain evidence="1 2">F 1598</strain>
    </source>
</reference>
<gene>
    <name evidence="1" type="ORF">PILCRDRAFT_826677</name>
</gene>
<organism evidence="1 2">
    <name type="scientific">Piloderma croceum (strain F 1598)</name>
    <dbReference type="NCBI Taxonomy" id="765440"/>
    <lineage>
        <taxon>Eukaryota</taxon>
        <taxon>Fungi</taxon>
        <taxon>Dikarya</taxon>
        <taxon>Basidiomycota</taxon>
        <taxon>Agaricomycotina</taxon>
        <taxon>Agaricomycetes</taxon>
        <taxon>Agaricomycetidae</taxon>
        <taxon>Atheliales</taxon>
        <taxon>Atheliaceae</taxon>
        <taxon>Piloderma</taxon>
    </lineage>
</organism>
<protein>
    <submittedName>
        <fullName evidence="1">Uncharacterized protein</fullName>
    </submittedName>
</protein>
<name>A0A0C3F7V8_PILCF</name>
<dbReference type="HOGENOM" id="CLU_2740941_0_0_1"/>